<accession>A0AAP0PQB4</accession>
<dbReference type="Proteomes" id="UP001420932">
    <property type="component" value="Unassembled WGS sequence"/>
</dbReference>
<dbReference type="AlphaFoldDB" id="A0AAP0PQB4"/>
<dbReference type="SUPFAM" id="SSF56176">
    <property type="entry name" value="FAD-binding/transporter-associated domain-like"/>
    <property type="match status" value="1"/>
</dbReference>
<gene>
    <name evidence="1" type="ORF">Syun_009098</name>
</gene>
<proteinExistence type="predicted"/>
<dbReference type="GO" id="GO:0050660">
    <property type="term" value="F:flavin adenine dinucleotide binding"/>
    <property type="evidence" value="ECO:0007669"/>
    <property type="project" value="InterPro"/>
</dbReference>
<dbReference type="EMBL" id="JBBNAF010000004">
    <property type="protein sequence ID" value="KAK9150789.1"/>
    <property type="molecule type" value="Genomic_DNA"/>
</dbReference>
<reference evidence="1 2" key="1">
    <citation type="submission" date="2024-01" db="EMBL/GenBank/DDBJ databases">
        <title>Genome assemblies of Stephania.</title>
        <authorList>
            <person name="Yang L."/>
        </authorList>
    </citation>
    <scope>NUCLEOTIDE SEQUENCE [LARGE SCALE GENOMIC DNA]</scope>
    <source>
        <strain evidence="1">YNDBR</strain>
        <tissue evidence="1">Leaf</tissue>
    </source>
</reference>
<evidence type="ECO:0000313" key="2">
    <source>
        <dbReference type="Proteomes" id="UP001420932"/>
    </source>
</evidence>
<evidence type="ECO:0000313" key="1">
    <source>
        <dbReference type="EMBL" id="KAK9150789.1"/>
    </source>
</evidence>
<dbReference type="Gene3D" id="3.40.462.20">
    <property type="match status" value="1"/>
</dbReference>
<protein>
    <submittedName>
        <fullName evidence="1">Uncharacterized protein</fullName>
    </submittedName>
</protein>
<dbReference type="InterPro" id="IPR036318">
    <property type="entry name" value="FAD-bd_PCMH-like_sf"/>
</dbReference>
<dbReference type="InterPro" id="IPR016169">
    <property type="entry name" value="FAD-bd_PCMH_sub2"/>
</dbReference>
<dbReference type="Gene3D" id="3.30.465.10">
    <property type="match status" value="1"/>
</dbReference>
<dbReference type="PANTHER" id="PTHR32448">
    <property type="entry name" value="OS08G0158400 PROTEIN"/>
    <property type="match status" value="1"/>
</dbReference>
<name>A0AAP0PQB4_9MAGN</name>
<keyword evidence="2" id="KW-1185">Reference proteome</keyword>
<organism evidence="1 2">
    <name type="scientific">Stephania yunnanensis</name>
    <dbReference type="NCBI Taxonomy" id="152371"/>
    <lineage>
        <taxon>Eukaryota</taxon>
        <taxon>Viridiplantae</taxon>
        <taxon>Streptophyta</taxon>
        <taxon>Embryophyta</taxon>
        <taxon>Tracheophyta</taxon>
        <taxon>Spermatophyta</taxon>
        <taxon>Magnoliopsida</taxon>
        <taxon>Ranunculales</taxon>
        <taxon>Menispermaceae</taxon>
        <taxon>Menispermoideae</taxon>
        <taxon>Cissampelideae</taxon>
        <taxon>Stephania</taxon>
    </lineage>
</organism>
<comment type="caution">
    <text evidence="1">The sequence shown here is derived from an EMBL/GenBank/DDBJ whole genome shotgun (WGS) entry which is preliminary data.</text>
</comment>
<sequence length="80" mass="8959">MGEDLFWAIRGGGASSFGVILAFKIKLVQVPPVLTVSKLTIKQGPSEELMHIVEEKFPQLRIKKNDCMEMSWIDSSNISH</sequence>